<evidence type="ECO:0000256" key="1">
    <source>
        <dbReference type="SAM" id="Phobius"/>
    </source>
</evidence>
<dbReference type="InterPro" id="IPR038060">
    <property type="entry name" value="C12orf66-like_central_sf"/>
</dbReference>
<dbReference type="SUPFAM" id="SSF158548">
    <property type="entry name" value="FLJ32549 domain-like"/>
    <property type="match status" value="1"/>
</dbReference>
<keyword evidence="1" id="KW-1133">Transmembrane helix</keyword>
<feature type="transmembrane region" description="Helical" evidence="1">
    <location>
        <begin position="47"/>
        <end position="71"/>
    </location>
</feature>
<dbReference type="STRING" id="6293.A0A1I8EBI2"/>
<name>A0A1I8EBI2_WUCBA</name>
<feature type="transmembrane region" description="Helical" evidence="1">
    <location>
        <begin position="107"/>
        <end position="129"/>
    </location>
</feature>
<keyword evidence="1" id="KW-0472">Membrane</keyword>
<sequence>MLSRNSYGFIRTTFIFQGMYDVIIGNAKISAAEDIRRHLLKVIFFHIYYFTALHKALLILTFHVAPIFYIIHVFRPNFGLPSELTVLTTVLSSAEHLLMLLVKHESLTFTFVTLYTFVVKEIVVMKLLLEIQLALIRCEFLQSLIKLKSAHIKLQSWFNSVSYKHAQIKATAKFFGLGSDLYFKVLVINLFHLLALKVKKGFDIAISGPQVQCSSLRLCGWTYEFYIVIGEPQCSSGDFDHAISVMKSPNFVQLFATKFNLYIYIYIYIYIDC</sequence>
<proteinExistence type="predicted"/>
<accession>A0A1I8EBI2</accession>
<keyword evidence="1" id="KW-0812">Transmembrane</keyword>
<organism evidence="2">
    <name type="scientific">Wuchereria bancrofti</name>
    <dbReference type="NCBI Taxonomy" id="6293"/>
    <lineage>
        <taxon>Eukaryota</taxon>
        <taxon>Metazoa</taxon>
        <taxon>Ecdysozoa</taxon>
        <taxon>Nematoda</taxon>
        <taxon>Chromadorea</taxon>
        <taxon>Rhabditida</taxon>
        <taxon>Spirurina</taxon>
        <taxon>Spiruromorpha</taxon>
        <taxon>Filarioidea</taxon>
        <taxon>Onchocercidae</taxon>
        <taxon>Wuchereria</taxon>
    </lineage>
</organism>
<dbReference type="Gene3D" id="1.10.3450.30">
    <property type="match status" value="1"/>
</dbReference>
<dbReference type="WBParaSite" id="maker-PairedContig_1207-snap-gene-0.24-mRNA-1">
    <property type="protein sequence ID" value="maker-PairedContig_1207-snap-gene-0.24-mRNA-1"/>
    <property type="gene ID" value="maker-PairedContig_1207-snap-gene-0.24"/>
</dbReference>
<feature type="transmembrane region" description="Helical" evidence="1">
    <location>
        <begin position="251"/>
        <end position="271"/>
    </location>
</feature>
<protein>
    <submittedName>
        <fullName evidence="2">Uncharacterized protein</fullName>
    </submittedName>
</protein>
<evidence type="ECO:0000313" key="2">
    <source>
        <dbReference type="WBParaSite" id="maker-PairedContig_1207-snap-gene-0.24-mRNA-1"/>
    </source>
</evidence>
<reference evidence="2" key="1">
    <citation type="submission" date="2016-11" db="UniProtKB">
        <authorList>
            <consortium name="WormBaseParasite"/>
        </authorList>
    </citation>
    <scope>IDENTIFICATION</scope>
    <source>
        <strain evidence="2">pt0022</strain>
    </source>
</reference>
<dbReference type="AlphaFoldDB" id="A0A1I8EBI2"/>